<evidence type="ECO:0000256" key="13">
    <source>
        <dbReference type="ARBA" id="ARBA00022989"/>
    </source>
</evidence>
<comment type="catalytic activity">
    <reaction evidence="1">
        <text>ATP + protein L-histidine = ADP + protein N-phospho-L-histidine.</text>
        <dbReference type="EC" id="2.7.13.3"/>
    </reaction>
</comment>
<evidence type="ECO:0000256" key="18">
    <source>
        <dbReference type="PROSITE-ProRule" id="PRU00169"/>
    </source>
</evidence>
<dbReference type="InterPro" id="IPR003661">
    <property type="entry name" value="HisK_dim/P_dom"/>
</dbReference>
<dbReference type="EMBL" id="SLXT01000002">
    <property type="protein sequence ID" value="TCP68746.1"/>
    <property type="molecule type" value="Genomic_DNA"/>
</dbReference>
<keyword evidence="12" id="KW-0067">ATP-binding</keyword>
<evidence type="ECO:0000256" key="4">
    <source>
        <dbReference type="ARBA" id="ARBA00012438"/>
    </source>
</evidence>
<evidence type="ECO:0000256" key="5">
    <source>
        <dbReference type="ARBA" id="ARBA00018672"/>
    </source>
</evidence>
<feature type="modified residue" description="4-aspartylphosphate" evidence="18">
    <location>
        <position position="543"/>
    </location>
</feature>
<keyword evidence="23" id="KW-1185">Reference proteome</keyword>
<dbReference type="Proteomes" id="UP000294813">
    <property type="component" value="Unassembled WGS sequence"/>
</dbReference>
<dbReference type="Gene3D" id="3.30.565.10">
    <property type="entry name" value="Histidine kinase-like ATPase, C-terminal domain"/>
    <property type="match status" value="1"/>
</dbReference>
<dbReference type="PROSITE" id="PS50109">
    <property type="entry name" value="HIS_KIN"/>
    <property type="match status" value="1"/>
</dbReference>
<gene>
    <name evidence="22" type="ORF">EDD73_102142</name>
</gene>
<evidence type="ECO:0000256" key="11">
    <source>
        <dbReference type="ARBA" id="ARBA00022777"/>
    </source>
</evidence>
<keyword evidence="8" id="KW-0808">Transferase</keyword>
<dbReference type="GO" id="GO:0000155">
    <property type="term" value="F:phosphorelay sensor kinase activity"/>
    <property type="evidence" value="ECO:0007669"/>
    <property type="project" value="InterPro"/>
</dbReference>
<evidence type="ECO:0000256" key="15">
    <source>
        <dbReference type="ARBA" id="ARBA00023136"/>
    </source>
</evidence>
<dbReference type="Pfam" id="PF02518">
    <property type="entry name" value="HATPase_c"/>
    <property type="match status" value="1"/>
</dbReference>
<keyword evidence="13 19" id="KW-1133">Transmembrane helix</keyword>
<dbReference type="PRINTS" id="PR00344">
    <property type="entry name" value="BCTRLSENSOR"/>
</dbReference>
<evidence type="ECO:0000256" key="6">
    <source>
        <dbReference type="ARBA" id="ARBA00022475"/>
    </source>
</evidence>
<feature type="transmembrane region" description="Helical" evidence="19">
    <location>
        <begin position="67"/>
        <end position="85"/>
    </location>
</feature>
<dbReference type="SMART" id="SM00387">
    <property type="entry name" value="HATPase_c"/>
    <property type="match status" value="1"/>
</dbReference>
<dbReference type="GO" id="GO:0005524">
    <property type="term" value="F:ATP binding"/>
    <property type="evidence" value="ECO:0007669"/>
    <property type="project" value="UniProtKB-KW"/>
</dbReference>
<dbReference type="OrthoDB" id="9790669at2"/>
<comment type="subcellular location">
    <subcellularLocation>
        <location evidence="2">Cell membrane</location>
        <topology evidence="2">Multi-pass membrane protein</topology>
    </subcellularLocation>
</comment>
<feature type="domain" description="Histidine kinase" evidence="20">
    <location>
        <begin position="242"/>
        <end position="466"/>
    </location>
</feature>
<keyword evidence="7 18" id="KW-0597">Phosphoprotein</keyword>
<dbReference type="Pfam" id="PF00072">
    <property type="entry name" value="Response_reg"/>
    <property type="match status" value="1"/>
</dbReference>
<dbReference type="CDD" id="cd17546">
    <property type="entry name" value="REC_hyHK_CKI1_RcsC-like"/>
    <property type="match status" value="1"/>
</dbReference>
<dbReference type="Gene3D" id="1.10.287.130">
    <property type="match status" value="1"/>
</dbReference>
<feature type="transmembrane region" description="Helical" evidence="19">
    <location>
        <begin position="148"/>
        <end position="171"/>
    </location>
</feature>
<dbReference type="RefSeq" id="WP_131917938.1">
    <property type="nucleotide sequence ID" value="NZ_JAOQNU010000002.1"/>
</dbReference>
<keyword evidence="9 19" id="KW-0812">Transmembrane</keyword>
<comment type="function">
    <text evidence="16">May play the central regulatory role in sporulation. It may be an element of the effector pathway responsible for the activation of sporulation genes in response to nutritional stress. Spo0A may act in concert with spo0H (a sigma factor) to control the expression of some genes that are critical to the sporulation process.</text>
</comment>
<evidence type="ECO:0000259" key="20">
    <source>
        <dbReference type="PROSITE" id="PS50109"/>
    </source>
</evidence>
<feature type="domain" description="Response regulatory" evidence="21">
    <location>
        <begin position="494"/>
        <end position="612"/>
    </location>
</feature>
<dbReference type="AlphaFoldDB" id="A0A4V2SY63"/>
<reference evidence="22 23" key="1">
    <citation type="submission" date="2019-03" db="EMBL/GenBank/DDBJ databases">
        <title>Genomic Encyclopedia of Type Strains, Phase IV (KMG-IV): sequencing the most valuable type-strain genomes for metagenomic binning, comparative biology and taxonomic classification.</title>
        <authorList>
            <person name="Goeker M."/>
        </authorList>
    </citation>
    <scope>NUCLEOTIDE SEQUENCE [LARGE SCALE GENOMIC DNA]</scope>
    <source>
        <strain evidence="22 23">DSM 11170</strain>
    </source>
</reference>
<evidence type="ECO:0000256" key="10">
    <source>
        <dbReference type="ARBA" id="ARBA00022741"/>
    </source>
</evidence>
<dbReference type="CDD" id="cd16922">
    <property type="entry name" value="HATPase_EvgS-ArcB-TorS-like"/>
    <property type="match status" value="1"/>
</dbReference>
<feature type="transmembrane region" description="Helical" evidence="19">
    <location>
        <begin position="39"/>
        <end position="61"/>
    </location>
</feature>
<dbReference type="InterPro" id="IPR001789">
    <property type="entry name" value="Sig_transdc_resp-reg_receiver"/>
</dbReference>
<dbReference type="InterPro" id="IPR011006">
    <property type="entry name" value="CheY-like_superfamily"/>
</dbReference>
<evidence type="ECO:0000256" key="9">
    <source>
        <dbReference type="ARBA" id="ARBA00022692"/>
    </source>
</evidence>
<evidence type="ECO:0000256" key="8">
    <source>
        <dbReference type="ARBA" id="ARBA00022679"/>
    </source>
</evidence>
<dbReference type="SUPFAM" id="SSF47384">
    <property type="entry name" value="Homodimeric domain of signal transducing histidine kinase"/>
    <property type="match status" value="1"/>
</dbReference>
<keyword evidence="11 22" id="KW-0418">Kinase</keyword>
<protein>
    <recommendedName>
        <fullName evidence="17">Circadian input-output histidine kinase CikA</fullName>
        <ecNumber evidence="4">2.7.13.3</ecNumber>
    </recommendedName>
    <alternativeName>
        <fullName evidence="5">Stage 0 sporulation protein A homolog</fullName>
    </alternativeName>
</protein>
<keyword evidence="6" id="KW-1003">Cell membrane</keyword>
<dbReference type="SMART" id="SM00448">
    <property type="entry name" value="REC"/>
    <property type="match status" value="1"/>
</dbReference>
<evidence type="ECO:0000259" key="21">
    <source>
        <dbReference type="PROSITE" id="PS50110"/>
    </source>
</evidence>
<proteinExistence type="inferred from homology"/>
<dbReference type="Gene3D" id="3.40.50.2300">
    <property type="match status" value="1"/>
</dbReference>
<feature type="transmembrane region" description="Helical" evidence="19">
    <location>
        <begin position="183"/>
        <end position="201"/>
    </location>
</feature>
<evidence type="ECO:0000256" key="7">
    <source>
        <dbReference type="ARBA" id="ARBA00022553"/>
    </source>
</evidence>
<dbReference type="Pfam" id="PF00512">
    <property type="entry name" value="HisKA"/>
    <property type="match status" value="1"/>
</dbReference>
<dbReference type="PROSITE" id="PS50110">
    <property type="entry name" value="RESPONSE_REGULATORY"/>
    <property type="match status" value="1"/>
</dbReference>
<dbReference type="InterPro" id="IPR003594">
    <property type="entry name" value="HATPase_dom"/>
</dbReference>
<evidence type="ECO:0000256" key="1">
    <source>
        <dbReference type="ARBA" id="ARBA00000085"/>
    </source>
</evidence>
<accession>A0A4V2SY63</accession>
<evidence type="ECO:0000256" key="12">
    <source>
        <dbReference type="ARBA" id="ARBA00022840"/>
    </source>
</evidence>
<dbReference type="SUPFAM" id="SSF55874">
    <property type="entry name" value="ATPase domain of HSP90 chaperone/DNA topoisomerase II/histidine kinase"/>
    <property type="match status" value="1"/>
</dbReference>
<evidence type="ECO:0000256" key="14">
    <source>
        <dbReference type="ARBA" id="ARBA00023012"/>
    </source>
</evidence>
<dbReference type="PANTHER" id="PTHR45339:SF1">
    <property type="entry name" value="HYBRID SIGNAL TRANSDUCTION HISTIDINE KINASE J"/>
    <property type="match status" value="1"/>
</dbReference>
<dbReference type="CDD" id="cd00082">
    <property type="entry name" value="HisKA"/>
    <property type="match status" value="1"/>
</dbReference>
<dbReference type="InterPro" id="IPR036890">
    <property type="entry name" value="HATPase_C_sf"/>
</dbReference>
<evidence type="ECO:0000256" key="17">
    <source>
        <dbReference type="ARBA" id="ARBA00074306"/>
    </source>
</evidence>
<dbReference type="InterPro" id="IPR005467">
    <property type="entry name" value="His_kinase_dom"/>
</dbReference>
<dbReference type="PANTHER" id="PTHR45339">
    <property type="entry name" value="HYBRID SIGNAL TRANSDUCTION HISTIDINE KINASE J"/>
    <property type="match status" value="1"/>
</dbReference>
<dbReference type="FunFam" id="3.30.565.10:FF:000010">
    <property type="entry name" value="Sensor histidine kinase RcsC"/>
    <property type="match status" value="1"/>
</dbReference>
<dbReference type="GO" id="GO:0005886">
    <property type="term" value="C:plasma membrane"/>
    <property type="evidence" value="ECO:0007669"/>
    <property type="project" value="UniProtKB-SubCell"/>
</dbReference>
<feature type="transmembrane region" description="Helical" evidence="19">
    <location>
        <begin position="92"/>
        <end position="111"/>
    </location>
</feature>
<dbReference type="InterPro" id="IPR036097">
    <property type="entry name" value="HisK_dim/P_sf"/>
</dbReference>
<evidence type="ECO:0000256" key="16">
    <source>
        <dbReference type="ARBA" id="ARBA00024867"/>
    </source>
</evidence>
<keyword evidence="15 19" id="KW-0472">Membrane</keyword>
<evidence type="ECO:0000256" key="3">
    <source>
        <dbReference type="ARBA" id="ARBA00006402"/>
    </source>
</evidence>
<dbReference type="SUPFAM" id="SSF52172">
    <property type="entry name" value="CheY-like"/>
    <property type="match status" value="1"/>
</dbReference>
<keyword evidence="14" id="KW-0902">Two-component regulatory system</keyword>
<dbReference type="SMART" id="SM00388">
    <property type="entry name" value="HisKA"/>
    <property type="match status" value="1"/>
</dbReference>
<sequence>MVNNPQLLHSNGRFLTRWFHFFLDGYAGAPLELRKKMKYCLYQTLIGSAILPIMLLIHIFGESNLQLILGDLITILQVILTLIFICKQKPVAATTVLLLFLPSIFIQNVVGDFFYEGTRPIERIAQTYTSILGGLFFFSLVSLRRWQLVAYIALALVVVFAHYCVIIFRFYGDPYDAITVSHLIYGTFIIICSGFLTHLFLSLSRELVGIAEDNAHSLEAKVQQRTQELERANQVKSEFLAIMSHEIRTPLNGIIGMTDLLRRTPLSQEQTEYADVVRESSELLLTVLNDILDFSKFESGNLLLEEVDYDLPALISSVHALLLPITEKKGLSLHSIVDPRLPHTLRGDPTRLRQILLNLLGNAVKFTLTGSIRLQVHPADNGSLELPATHLLFEIIDSGIGIPPEQRELIFQPFAQAERSTTRRFGGTGLGLSICKQLVNGMGGEIGFHSHPGAGTTFWFTLPLTVGKSMAPTAISLETTVSRPLTVRQPPHQPVLIVEDTVINQKLIRHQMKQLGVPIEIATNGQEAIAAVQQKQFSLILMDCQMPVMDGWEATCRIRQGEAQTGTGLPIIALTADASPKTRTLCLEAGMDDILHKPLRLEELHAMLEKWLPQTEATSVAAMAGPSSAEVNPPASLWEFTLLDHRQIQDSLAEIDHDHDAFRELVLSYQSLLTTKIPELRTAVQNNDFSAIRSIAHSLVTGSHFIGALSYFQIFQAMEQQAAAADIATVAGLFERVEQDYPHIHADITLLLTEQEKAPDSSFC</sequence>
<dbReference type="SUPFAM" id="SSF47226">
    <property type="entry name" value="Histidine-containing phosphotransfer domain, HPT domain"/>
    <property type="match status" value="1"/>
</dbReference>
<dbReference type="EC" id="2.7.13.3" evidence="4"/>
<organism evidence="22 23">
    <name type="scientific">Heliophilum fasciatum</name>
    <dbReference type="NCBI Taxonomy" id="35700"/>
    <lineage>
        <taxon>Bacteria</taxon>
        <taxon>Bacillati</taxon>
        <taxon>Bacillota</taxon>
        <taxon>Clostridia</taxon>
        <taxon>Eubacteriales</taxon>
        <taxon>Heliobacteriaceae</taxon>
        <taxon>Heliophilum</taxon>
    </lineage>
</organism>
<evidence type="ECO:0000313" key="23">
    <source>
        <dbReference type="Proteomes" id="UP000294813"/>
    </source>
</evidence>
<evidence type="ECO:0000256" key="19">
    <source>
        <dbReference type="SAM" id="Phobius"/>
    </source>
</evidence>
<keyword evidence="10" id="KW-0547">Nucleotide-binding</keyword>
<evidence type="ECO:0000256" key="2">
    <source>
        <dbReference type="ARBA" id="ARBA00004651"/>
    </source>
</evidence>
<dbReference type="InterPro" id="IPR004358">
    <property type="entry name" value="Sig_transdc_His_kin-like_C"/>
</dbReference>
<dbReference type="FunFam" id="1.10.287.130:FF:000004">
    <property type="entry name" value="Ethylene receptor 1"/>
    <property type="match status" value="1"/>
</dbReference>
<dbReference type="Gene3D" id="1.20.120.160">
    <property type="entry name" value="HPT domain"/>
    <property type="match status" value="1"/>
</dbReference>
<comment type="similarity">
    <text evidence="3">In the N-terminal section; belongs to the phytochrome family.</text>
</comment>
<name>A0A4V2SY63_9FIRM</name>
<comment type="caution">
    <text evidence="22">The sequence shown here is derived from an EMBL/GenBank/DDBJ whole genome shotgun (WGS) entry which is preliminary data.</text>
</comment>
<evidence type="ECO:0000313" key="22">
    <source>
        <dbReference type="EMBL" id="TCP68746.1"/>
    </source>
</evidence>
<dbReference type="InterPro" id="IPR036641">
    <property type="entry name" value="HPT_dom_sf"/>
</dbReference>